<dbReference type="NCBIfam" id="TIGR03920">
    <property type="entry name" value="T7SS_EccD"/>
    <property type="match status" value="1"/>
</dbReference>
<feature type="domain" description="EccD-like transmembrane" evidence="8">
    <location>
        <begin position="136"/>
        <end position="456"/>
    </location>
</feature>
<evidence type="ECO:0000313" key="9">
    <source>
        <dbReference type="EMBL" id="MWA02948.1"/>
    </source>
</evidence>
<comment type="caution">
    <text evidence="9">The sequence shown here is derived from an EMBL/GenBank/DDBJ whole genome shotgun (WGS) entry which is preliminary data.</text>
</comment>
<reference evidence="9" key="1">
    <citation type="submission" date="2019-12" db="EMBL/GenBank/DDBJ databases">
        <title>Actinomadura physcomitrii sp. nov., a novel actinomycete isolated from moss [Physcomitrium sphaericum (Ludw) Fuernr].</title>
        <authorList>
            <person name="Zhuang X."/>
        </authorList>
    </citation>
    <scope>NUCLEOTIDE SEQUENCE [LARGE SCALE GENOMIC DNA]</scope>
    <source>
        <strain evidence="9">LD22</strain>
    </source>
</reference>
<feature type="transmembrane region" description="Helical" evidence="7">
    <location>
        <begin position="157"/>
        <end position="178"/>
    </location>
</feature>
<evidence type="ECO:0000256" key="6">
    <source>
        <dbReference type="ARBA" id="ARBA00023136"/>
    </source>
</evidence>
<accession>A0A6I4M9Q5</accession>
<feature type="transmembrane region" description="Helical" evidence="7">
    <location>
        <begin position="217"/>
        <end position="238"/>
    </location>
</feature>
<dbReference type="InterPro" id="IPR024962">
    <property type="entry name" value="YukD-like"/>
</dbReference>
<dbReference type="InterPro" id="IPR044049">
    <property type="entry name" value="EccD_transm"/>
</dbReference>
<feature type="transmembrane region" description="Helical" evidence="7">
    <location>
        <begin position="131"/>
        <end position="151"/>
    </location>
</feature>
<keyword evidence="10" id="KW-1185">Reference proteome</keyword>
<feature type="transmembrane region" description="Helical" evidence="7">
    <location>
        <begin position="245"/>
        <end position="265"/>
    </location>
</feature>
<feature type="transmembrane region" description="Helical" evidence="7">
    <location>
        <begin position="324"/>
        <end position="345"/>
    </location>
</feature>
<feature type="transmembrane region" description="Helical" evidence="7">
    <location>
        <begin position="277"/>
        <end position="299"/>
    </location>
</feature>
<organism evidence="9 10">
    <name type="scientific">Actinomadura physcomitrii</name>
    <dbReference type="NCBI Taxonomy" id="2650748"/>
    <lineage>
        <taxon>Bacteria</taxon>
        <taxon>Bacillati</taxon>
        <taxon>Actinomycetota</taxon>
        <taxon>Actinomycetes</taxon>
        <taxon>Streptosporangiales</taxon>
        <taxon>Thermomonosporaceae</taxon>
        <taxon>Actinomadura</taxon>
    </lineage>
</organism>
<dbReference type="AlphaFoldDB" id="A0A6I4M9Q5"/>
<gene>
    <name evidence="9" type="primary">eccD</name>
    <name evidence="9" type="ORF">F8568_021720</name>
</gene>
<feature type="transmembrane region" description="Helical" evidence="7">
    <location>
        <begin position="190"/>
        <end position="211"/>
    </location>
</feature>
<keyword evidence="3" id="KW-1003">Cell membrane</keyword>
<dbReference type="Gene3D" id="3.10.20.90">
    <property type="entry name" value="Phosphatidylinositol 3-kinase Catalytic Subunit, Chain A, domain 1"/>
    <property type="match status" value="1"/>
</dbReference>
<feature type="transmembrane region" description="Helical" evidence="7">
    <location>
        <begin position="405"/>
        <end position="424"/>
    </location>
</feature>
<evidence type="ECO:0000256" key="4">
    <source>
        <dbReference type="ARBA" id="ARBA00022692"/>
    </source>
</evidence>
<dbReference type="Proteomes" id="UP000462055">
    <property type="component" value="Unassembled WGS sequence"/>
</dbReference>
<dbReference type="InterPro" id="IPR006707">
    <property type="entry name" value="T7SS_EccD"/>
</dbReference>
<evidence type="ECO:0000256" key="7">
    <source>
        <dbReference type="SAM" id="Phobius"/>
    </source>
</evidence>
<keyword evidence="6 7" id="KW-0472">Membrane</keyword>
<comment type="subcellular location">
    <subcellularLocation>
        <location evidence="1">Cell membrane</location>
        <topology evidence="1">Multi-pass membrane protein</topology>
    </subcellularLocation>
</comment>
<evidence type="ECO:0000256" key="3">
    <source>
        <dbReference type="ARBA" id="ARBA00022475"/>
    </source>
</evidence>
<protein>
    <submittedName>
        <fullName evidence="9">Type VII secretion integral membrane protein EccD</fullName>
    </submittedName>
</protein>
<comment type="similarity">
    <text evidence="2">Belongs to the EccD/Snm4 family.</text>
</comment>
<evidence type="ECO:0000259" key="8">
    <source>
        <dbReference type="Pfam" id="PF19053"/>
    </source>
</evidence>
<name>A0A6I4M9Q5_9ACTN</name>
<proteinExistence type="inferred from homology"/>
<feature type="transmembrane region" description="Helical" evidence="7">
    <location>
        <begin position="436"/>
        <end position="456"/>
    </location>
</feature>
<feature type="transmembrane region" description="Helical" evidence="7">
    <location>
        <begin position="351"/>
        <end position="367"/>
    </location>
</feature>
<dbReference type="RefSeq" id="WP_151595579.1">
    <property type="nucleotide sequence ID" value="NZ_WBMS02000016.1"/>
</dbReference>
<feature type="transmembrane region" description="Helical" evidence="7">
    <location>
        <begin position="379"/>
        <end position="399"/>
    </location>
</feature>
<dbReference type="EMBL" id="WBMS02000016">
    <property type="protein sequence ID" value="MWA02948.1"/>
    <property type="molecule type" value="Genomic_DNA"/>
</dbReference>
<dbReference type="Pfam" id="PF08817">
    <property type="entry name" value="YukD"/>
    <property type="match status" value="1"/>
</dbReference>
<dbReference type="Pfam" id="PF19053">
    <property type="entry name" value="EccD"/>
    <property type="match status" value="1"/>
</dbReference>
<evidence type="ECO:0000256" key="2">
    <source>
        <dbReference type="ARBA" id="ARBA00006162"/>
    </source>
</evidence>
<keyword evidence="5 7" id="KW-1133">Transmembrane helix</keyword>
<dbReference type="GO" id="GO:0005886">
    <property type="term" value="C:plasma membrane"/>
    <property type="evidence" value="ECO:0007669"/>
    <property type="project" value="UniProtKB-SubCell"/>
</dbReference>
<evidence type="ECO:0000256" key="1">
    <source>
        <dbReference type="ARBA" id="ARBA00004651"/>
    </source>
</evidence>
<evidence type="ECO:0000313" key="10">
    <source>
        <dbReference type="Proteomes" id="UP000462055"/>
    </source>
</evidence>
<evidence type="ECO:0000256" key="5">
    <source>
        <dbReference type="ARBA" id="ARBA00022989"/>
    </source>
</evidence>
<keyword evidence="4 7" id="KW-0812">Transmembrane</keyword>
<sequence length="464" mass="45946">MNPAAVHEGAARGDTTPGGYCRVTVAGPGRRADLVLPAGVPVAVLIPQLMTICVPDRGDPDPASWRLARLDGRDLPAGASLATVGIADGEVLMLHPRAVRVRPAEIEDVRGAVEDHVDGAWLWKPSTTHGFAMVLAALGPLAAAMAAGWATTWDVPAGTAAGRAACAAFAALLAVAGAWSSGGRTALARLMTGAGCAWGALAAALGAAAAAEPAPEPSVLAVLAATGLLGTAGLAWSLAPSALPVLSGSAVVVVAAGVVAAGDLLRDPGLGLGTGAVLLVLAAGALPRVAMTLGGLAGVDRRARDDGRVPTVRLDDRLRTTEDLLIGALAGLSGGACALLALLAAGDGRDRLLAAVTSLALLLRSRLFDRVPHALGPRLAGVAGLGAAAVAAASGSGSLSGWTPALALAAALAVAGLSAVPLTPVPRARLRRLLDWTELAVVAAMVVTAAYTFGLLDHLGPLPF</sequence>